<comment type="caution">
    <text evidence="1">The sequence shown here is derived from an EMBL/GenBank/DDBJ whole genome shotgun (WGS) entry which is preliminary data.</text>
</comment>
<dbReference type="AlphaFoldDB" id="A0A5B0MNA8"/>
<reference evidence="1 2" key="1">
    <citation type="submission" date="2019-05" db="EMBL/GenBank/DDBJ databases">
        <title>Emergence of the Ug99 lineage of the wheat stem rust pathogen through somatic hybridization.</title>
        <authorList>
            <person name="Li F."/>
            <person name="Upadhyaya N.M."/>
            <person name="Sperschneider J."/>
            <person name="Matny O."/>
            <person name="Nguyen-Phuc H."/>
            <person name="Mago R."/>
            <person name="Raley C."/>
            <person name="Miller M.E."/>
            <person name="Silverstein K.A.T."/>
            <person name="Henningsen E."/>
            <person name="Hirsch C.D."/>
            <person name="Visser B."/>
            <person name="Pretorius Z.A."/>
            <person name="Steffenson B.J."/>
            <person name="Schwessinger B."/>
            <person name="Dodds P.N."/>
            <person name="Figueroa M."/>
        </authorList>
    </citation>
    <scope>NUCLEOTIDE SEQUENCE [LARGE SCALE GENOMIC DNA]</scope>
    <source>
        <strain evidence="1">21-0</strain>
    </source>
</reference>
<accession>A0A5B0MNA8</accession>
<protein>
    <submittedName>
        <fullName evidence="1">Uncharacterized protein</fullName>
    </submittedName>
</protein>
<proteinExistence type="predicted"/>
<evidence type="ECO:0000313" key="1">
    <source>
        <dbReference type="EMBL" id="KAA1077952.1"/>
    </source>
</evidence>
<dbReference type="Proteomes" id="UP000324748">
    <property type="component" value="Unassembled WGS sequence"/>
</dbReference>
<dbReference type="EMBL" id="VSWC01000144">
    <property type="protein sequence ID" value="KAA1077952.1"/>
    <property type="molecule type" value="Genomic_DNA"/>
</dbReference>
<gene>
    <name evidence="1" type="ORF">PGT21_024675</name>
</gene>
<evidence type="ECO:0000313" key="2">
    <source>
        <dbReference type="Proteomes" id="UP000324748"/>
    </source>
</evidence>
<organism evidence="1 2">
    <name type="scientific">Puccinia graminis f. sp. tritici</name>
    <dbReference type="NCBI Taxonomy" id="56615"/>
    <lineage>
        <taxon>Eukaryota</taxon>
        <taxon>Fungi</taxon>
        <taxon>Dikarya</taxon>
        <taxon>Basidiomycota</taxon>
        <taxon>Pucciniomycotina</taxon>
        <taxon>Pucciniomycetes</taxon>
        <taxon>Pucciniales</taxon>
        <taxon>Pucciniaceae</taxon>
        <taxon>Puccinia</taxon>
    </lineage>
</organism>
<name>A0A5B0MNA8_PUCGR</name>
<sequence length="162" mass="17797">MERASGIGGCITIGPPKFASQISSVGSLGLVVHFLPVPALLQPGYCGKEHADVSLSQRQNAWKALATQERIFTYHRCSILFFLTNRVYKQDPFAMNGSPLRTSEPAASFPTSPIGFFPQVFSFPNETLMQVIFIANTYFQVKYCVVLVTRRPTGGAFPAFSP</sequence>
<keyword evidence="2" id="KW-1185">Reference proteome</keyword>